<dbReference type="AlphaFoldDB" id="A0A1N6SGY9"/>
<evidence type="ECO:0000313" key="5">
    <source>
        <dbReference type="EMBL" id="SIQ40413.1"/>
    </source>
</evidence>
<organism evidence="5 6">
    <name type="scientific">Alkalispirochaeta americana</name>
    <dbReference type="NCBI Taxonomy" id="159291"/>
    <lineage>
        <taxon>Bacteria</taxon>
        <taxon>Pseudomonadati</taxon>
        <taxon>Spirochaetota</taxon>
        <taxon>Spirochaetia</taxon>
        <taxon>Spirochaetales</taxon>
        <taxon>Spirochaetaceae</taxon>
        <taxon>Alkalispirochaeta</taxon>
    </lineage>
</organism>
<dbReference type="EMBL" id="FTMS01000008">
    <property type="protein sequence ID" value="SIQ40413.1"/>
    <property type="molecule type" value="Genomic_DNA"/>
</dbReference>
<dbReference type="Pfam" id="PF00583">
    <property type="entry name" value="Acetyltransf_1"/>
    <property type="match status" value="1"/>
</dbReference>
<feature type="transmembrane region" description="Helical" evidence="3">
    <location>
        <begin position="246"/>
        <end position="263"/>
    </location>
</feature>
<dbReference type="InterPro" id="IPR016181">
    <property type="entry name" value="Acyl_CoA_acyltransferase"/>
</dbReference>
<evidence type="ECO:0000256" key="1">
    <source>
        <dbReference type="ARBA" id="ARBA00022679"/>
    </source>
</evidence>
<keyword evidence="1 5" id="KW-0808">Transferase</keyword>
<evidence type="ECO:0000256" key="2">
    <source>
        <dbReference type="ARBA" id="ARBA00023315"/>
    </source>
</evidence>
<feature type="transmembrane region" description="Helical" evidence="3">
    <location>
        <begin position="315"/>
        <end position="336"/>
    </location>
</feature>
<feature type="domain" description="N-acetyltransferase" evidence="4">
    <location>
        <begin position="5"/>
        <end position="142"/>
    </location>
</feature>
<feature type="transmembrane region" description="Helical" evidence="3">
    <location>
        <begin position="283"/>
        <end position="303"/>
    </location>
</feature>
<accession>A0A1N6SGY9</accession>
<dbReference type="STRING" id="159291.SAMN05920897_10882"/>
<sequence length="375" mass="41145">MSDRAPIRPMEPGEKPAVKRLARRAFGPLQGSLVTLTRHTFLCEISGELAGAVVLETFRYKRNQLGGVIKWLFTDPEAQGQGVAAALVREGVARLQELGCHELFTTVEGFNTPSSNRFADLGFAPLSPWQQLRRYGLSLLRIGPPTFHTIDTGHFLWSRSAAEPPREQERTVPGGGALPWVANVIFVAALVALHRLRVGAAGELHLHLLWQLPLALSLVFGVRSGAMKLTARALGLSLRYRIWETGLVLSLIITVLFGGLFPTPGSHYPVETRWNYRSKLPRLAAVAFSGAFAVLALAWFLLACETWGLAQSPRALASILALAVAPVQALLVFEVLLPWFPFASFNGRRVLDHHRLLWAGLAIGTAALFWVRYAG</sequence>
<dbReference type="InterPro" id="IPR050832">
    <property type="entry name" value="Bact_Acetyltransf"/>
</dbReference>
<dbReference type="OrthoDB" id="370230at2"/>
<feature type="transmembrane region" description="Helical" evidence="3">
    <location>
        <begin position="208"/>
        <end position="226"/>
    </location>
</feature>
<keyword evidence="2" id="KW-0012">Acyltransferase</keyword>
<dbReference type="Proteomes" id="UP000186400">
    <property type="component" value="Unassembled WGS sequence"/>
</dbReference>
<proteinExistence type="predicted"/>
<feature type="transmembrane region" description="Helical" evidence="3">
    <location>
        <begin position="356"/>
        <end position="374"/>
    </location>
</feature>
<dbReference type="Gene3D" id="3.40.630.30">
    <property type="match status" value="1"/>
</dbReference>
<keyword evidence="6" id="KW-1185">Reference proteome</keyword>
<evidence type="ECO:0000256" key="3">
    <source>
        <dbReference type="SAM" id="Phobius"/>
    </source>
</evidence>
<dbReference type="CDD" id="cd04301">
    <property type="entry name" value="NAT_SF"/>
    <property type="match status" value="1"/>
</dbReference>
<keyword evidence="3" id="KW-0472">Membrane</keyword>
<dbReference type="PANTHER" id="PTHR43877">
    <property type="entry name" value="AMINOALKYLPHOSPHONATE N-ACETYLTRANSFERASE-RELATED-RELATED"/>
    <property type="match status" value="1"/>
</dbReference>
<dbReference type="InterPro" id="IPR000182">
    <property type="entry name" value="GNAT_dom"/>
</dbReference>
<keyword evidence="3" id="KW-1133">Transmembrane helix</keyword>
<feature type="transmembrane region" description="Helical" evidence="3">
    <location>
        <begin position="177"/>
        <end position="196"/>
    </location>
</feature>
<dbReference type="SUPFAM" id="SSF55729">
    <property type="entry name" value="Acyl-CoA N-acyltransferases (Nat)"/>
    <property type="match status" value="1"/>
</dbReference>
<dbReference type="RefSeq" id="WP_076488646.1">
    <property type="nucleotide sequence ID" value="NZ_FTMS01000008.1"/>
</dbReference>
<name>A0A1N6SGY9_9SPIO</name>
<reference evidence="5 6" key="1">
    <citation type="submission" date="2017-01" db="EMBL/GenBank/DDBJ databases">
        <authorList>
            <person name="Mah S.A."/>
            <person name="Swanson W.J."/>
            <person name="Moy G.W."/>
            <person name="Vacquier V.D."/>
        </authorList>
    </citation>
    <scope>NUCLEOTIDE SEQUENCE [LARGE SCALE GENOMIC DNA]</scope>
    <source>
        <strain evidence="5 6">ASpG1</strain>
    </source>
</reference>
<keyword evidence="3" id="KW-0812">Transmembrane</keyword>
<protein>
    <submittedName>
        <fullName evidence="5">Acetyltransferase (GNAT) family protein</fullName>
    </submittedName>
</protein>
<gene>
    <name evidence="5" type="ORF">SAMN05920897_10882</name>
</gene>
<dbReference type="PROSITE" id="PS51186">
    <property type="entry name" value="GNAT"/>
    <property type="match status" value="1"/>
</dbReference>
<dbReference type="GO" id="GO:0016747">
    <property type="term" value="F:acyltransferase activity, transferring groups other than amino-acyl groups"/>
    <property type="evidence" value="ECO:0007669"/>
    <property type="project" value="InterPro"/>
</dbReference>
<evidence type="ECO:0000313" key="6">
    <source>
        <dbReference type="Proteomes" id="UP000186400"/>
    </source>
</evidence>
<evidence type="ECO:0000259" key="4">
    <source>
        <dbReference type="PROSITE" id="PS51186"/>
    </source>
</evidence>